<dbReference type="Pfam" id="PF03264">
    <property type="entry name" value="Cytochrom_NNT"/>
    <property type="match status" value="1"/>
</dbReference>
<evidence type="ECO:0000256" key="9">
    <source>
        <dbReference type="SAM" id="Phobius"/>
    </source>
</evidence>
<keyword evidence="2" id="KW-0813">Transport</keyword>
<dbReference type="InterPro" id="IPR038266">
    <property type="entry name" value="NapC/NirT_cytc_sf"/>
</dbReference>
<evidence type="ECO:0000313" key="11">
    <source>
        <dbReference type="EMBL" id="CAH2717417.1"/>
    </source>
</evidence>
<dbReference type="InterPro" id="IPR051829">
    <property type="entry name" value="Multiheme_Cytochr_ET"/>
</dbReference>
<evidence type="ECO:0000256" key="2">
    <source>
        <dbReference type="ARBA" id="ARBA00022448"/>
    </source>
</evidence>
<dbReference type="SUPFAM" id="SSF48695">
    <property type="entry name" value="Multiheme cytochromes"/>
    <property type="match status" value="2"/>
</dbReference>
<evidence type="ECO:0000256" key="8">
    <source>
        <dbReference type="SAM" id="MobiDB-lite"/>
    </source>
</evidence>
<feature type="transmembrane region" description="Helical" evidence="9">
    <location>
        <begin position="38"/>
        <end position="59"/>
    </location>
</feature>
<keyword evidence="9" id="KW-0812">Transmembrane</keyword>
<organism evidence="11 12">
    <name type="scientific">Neobacillus rhizosphaerae</name>
    <dbReference type="NCBI Taxonomy" id="2880965"/>
    <lineage>
        <taxon>Bacteria</taxon>
        <taxon>Bacillati</taxon>
        <taxon>Bacillota</taxon>
        <taxon>Bacilli</taxon>
        <taxon>Bacillales</taxon>
        <taxon>Bacillaceae</taxon>
        <taxon>Neobacillus</taxon>
    </lineage>
</organism>
<keyword evidence="9" id="KW-0472">Membrane</keyword>
<sequence length="444" mass="50774">MAYWKKKQAVEPGQNPDLGDPETTSREEKKAKNRIKRWRLLVLSLTTFIAVICFLYGAISFTSTTSFCSSCHEMSPEHVTFQASAHNQIQCIQCHNKPGTSNLVENKVEILKEVYNHVVGPPDPIVPKVAVSNENCEQCHSRNRLVTATGDLKVNHKGHIKKGIPCITCHSGIVHAKVVERGINDSTTYFAWTKKNSKKLMDEKYVKPNMGTCIDCHNQVNQGKKPWKDITYSLPKINLGKEQKEKVEEVFKETPEMKAGVFARELPENTQKIILEAIGKEQTDVKISMECFTCHQKIKKPKNHEYNGWSKLHGETARKDLSRCLNCHQNSLWIKNQEKQDIRTLLNKNQKEVTHKKDLHTLISESRSNSFCSTCHAYSPASHKDRYTWLTDTHRYNSASSKEREKCFVCHDNKKPEENGKNNNAPSDVYCEFCHKGEFPGEPF</sequence>
<evidence type="ECO:0000259" key="10">
    <source>
        <dbReference type="Pfam" id="PF03264"/>
    </source>
</evidence>
<gene>
    <name evidence="11" type="ORF">BACCIP111895_04609</name>
</gene>
<evidence type="ECO:0000313" key="12">
    <source>
        <dbReference type="Proteomes" id="UP000838308"/>
    </source>
</evidence>
<reference evidence="11" key="1">
    <citation type="submission" date="2022-04" db="EMBL/GenBank/DDBJ databases">
        <authorList>
            <person name="Criscuolo A."/>
        </authorList>
    </citation>
    <scope>NUCLEOTIDE SEQUENCE</scope>
    <source>
        <strain evidence="11">CIP111895</strain>
    </source>
</reference>
<comment type="caution">
    <text evidence="11">The sequence shown here is derived from an EMBL/GenBank/DDBJ whole genome shotgun (WGS) entry which is preliminary data.</text>
</comment>
<dbReference type="PANTHER" id="PTHR35038">
    <property type="entry name" value="DISSIMILATORY SULFITE REDUCTASE SIRA"/>
    <property type="match status" value="1"/>
</dbReference>
<feature type="domain" description="NapC/NirT cytochrome c N-terminal" evidence="10">
    <location>
        <begin position="37"/>
        <end position="120"/>
    </location>
</feature>
<evidence type="ECO:0000256" key="7">
    <source>
        <dbReference type="ARBA" id="ARBA00023004"/>
    </source>
</evidence>
<dbReference type="InterPro" id="IPR005126">
    <property type="entry name" value="NapC/NirT_cyt_c_N"/>
</dbReference>
<dbReference type="Gene3D" id="1.10.3820.10">
    <property type="entry name" value="Di-heme elbow motif domain"/>
    <property type="match status" value="1"/>
</dbReference>
<dbReference type="InterPro" id="IPR036280">
    <property type="entry name" value="Multihaem_cyt_sf"/>
</dbReference>
<keyword evidence="5" id="KW-0732">Signal</keyword>
<dbReference type="RefSeq" id="WP_248737633.1">
    <property type="nucleotide sequence ID" value="NZ_CALBWS010000047.1"/>
</dbReference>
<dbReference type="Proteomes" id="UP000838308">
    <property type="component" value="Unassembled WGS sequence"/>
</dbReference>
<dbReference type="PANTHER" id="PTHR35038:SF6">
    <property type="entry name" value="SURFACE LOCALIZED DECAHEME CYTOCHROME C LIPOPROTEIN"/>
    <property type="match status" value="1"/>
</dbReference>
<keyword evidence="12" id="KW-1185">Reference proteome</keyword>
<proteinExistence type="predicted"/>
<evidence type="ECO:0000256" key="6">
    <source>
        <dbReference type="ARBA" id="ARBA00022982"/>
    </source>
</evidence>
<dbReference type="EMBL" id="CALBWS010000047">
    <property type="protein sequence ID" value="CAH2717417.1"/>
    <property type="molecule type" value="Genomic_DNA"/>
</dbReference>
<keyword evidence="6" id="KW-0249">Electron transport</keyword>
<keyword evidence="9" id="KW-1133">Transmembrane helix</keyword>
<keyword evidence="4" id="KW-0479">Metal-binding</keyword>
<name>A0ABM9EXI9_9BACI</name>
<protein>
    <recommendedName>
        <fullName evidence="10">NapC/NirT cytochrome c N-terminal domain-containing protein</fullName>
    </recommendedName>
</protein>
<comment type="subcellular location">
    <subcellularLocation>
        <location evidence="1">Cell envelope</location>
    </subcellularLocation>
</comment>
<dbReference type="Gene3D" id="1.10.1130.10">
    <property type="entry name" value="Flavocytochrome C3, Chain A"/>
    <property type="match status" value="1"/>
</dbReference>
<keyword evidence="3" id="KW-0349">Heme</keyword>
<evidence type="ECO:0000256" key="5">
    <source>
        <dbReference type="ARBA" id="ARBA00022729"/>
    </source>
</evidence>
<evidence type="ECO:0000256" key="3">
    <source>
        <dbReference type="ARBA" id="ARBA00022617"/>
    </source>
</evidence>
<evidence type="ECO:0000256" key="4">
    <source>
        <dbReference type="ARBA" id="ARBA00022723"/>
    </source>
</evidence>
<evidence type="ECO:0000256" key="1">
    <source>
        <dbReference type="ARBA" id="ARBA00004196"/>
    </source>
</evidence>
<feature type="region of interest" description="Disordered" evidence="8">
    <location>
        <begin position="1"/>
        <end position="30"/>
    </location>
</feature>
<keyword evidence="7" id="KW-0408">Iron</keyword>
<accession>A0ABM9EXI9</accession>